<protein>
    <submittedName>
        <fullName evidence="3">Akirin</fullName>
    </submittedName>
</protein>
<evidence type="ECO:0000313" key="3">
    <source>
        <dbReference type="WBParaSite" id="GPUH_0002139301-mRNA-1"/>
    </source>
</evidence>
<accession>A0A183EK76</accession>
<sequence length="190" mass="22590">MKTTTLSVPEEAPLFQELLQLSKLFYLLCRVHVNSIQILQCKKSTVRRSNIFRELGAPSRYRRNFSHPKRASDCECLKQPLLTQSNDAEMFLKDTDKSNSGCTSADHKYRNSIFMEQVAAEQILPRLKSARPQMLEEFEERFRVILKRVYRSLQQHEIREEVIYSMIIDERRRIQWQWQQLATVVDRLLL</sequence>
<dbReference type="AlphaFoldDB" id="A0A183EK76"/>
<reference evidence="1 2" key="2">
    <citation type="submission" date="2018-11" db="EMBL/GenBank/DDBJ databases">
        <authorList>
            <consortium name="Pathogen Informatics"/>
        </authorList>
    </citation>
    <scope>NUCLEOTIDE SEQUENCE [LARGE SCALE GENOMIC DNA]</scope>
</reference>
<evidence type="ECO:0000313" key="2">
    <source>
        <dbReference type="Proteomes" id="UP000271098"/>
    </source>
</evidence>
<name>A0A183EK76_9BILA</name>
<keyword evidence="2" id="KW-1185">Reference proteome</keyword>
<dbReference type="WBParaSite" id="GPUH_0002139301-mRNA-1">
    <property type="protein sequence ID" value="GPUH_0002139301-mRNA-1"/>
    <property type="gene ID" value="GPUH_0002139301"/>
</dbReference>
<proteinExistence type="predicted"/>
<dbReference type="EMBL" id="UYRT01092430">
    <property type="protein sequence ID" value="VDN38097.1"/>
    <property type="molecule type" value="Genomic_DNA"/>
</dbReference>
<organism evidence="3">
    <name type="scientific">Gongylonema pulchrum</name>
    <dbReference type="NCBI Taxonomy" id="637853"/>
    <lineage>
        <taxon>Eukaryota</taxon>
        <taxon>Metazoa</taxon>
        <taxon>Ecdysozoa</taxon>
        <taxon>Nematoda</taxon>
        <taxon>Chromadorea</taxon>
        <taxon>Rhabditida</taxon>
        <taxon>Spirurina</taxon>
        <taxon>Spiruromorpha</taxon>
        <taxon>Spiruroidea</taxon>
        <taxon>Gongylonematidae</taxon>
        <taxon>Gongylonema</taxon>
    </lineage>
</organism>
<dbReference type="OrthoDB" id="5826070at2759"/>
<reference evidence="3" key="1">
    <citation type="submission" date="2016-06" db="UniProtKB">
        <authorList>
            <consortium name="WormBaseParasite"/>
        </authorList>
    </citation>
    <scope>IDENTIFICATION</scope>
</reference>
<dbReference type="Proteomes" id="UP000271098">
    <property type="component" value="Unassembled WGS sequence"/>
</dbReference>
<evidence type="ECO:0000313" key="1">
    <source>
        <dbReference type="EMBL" id="VDN38097.1"/>
    </source>
</evidence>
<gene>
    <name evidence="1" type="ORF">GPUH_LOCUS21367</name>
</gene>